<dbReference type="AlphaFoldDB" id="A0A0R2JLT7"/>
<dbReference type="InterPro" id="IPR024418">
    <property type="entry name" value="DUF3862"/>
</dbReference>
<sequence length="206" mass="23069">MSEKDHLTQNEIKTTNFWLHLIIAGLALLVLILGGILIKQQYDSKNHLTQANFNSIELSQSDGDSLQDVKELFSEEPASVTKVQKKGIVTEIALWKNVADTSQNSQVIIYFDDGHAVSKTIKGLKRDRTTKITRKDFDSLAPGMKKGDVARKIGTPNDYTFDERYYGVSNEQWTYTGLDANKKKVGVMTLSFKDGRLAGKAQNNLQ</sequence>
<dbReference type="STRING" id="89059.LAC1533_0295"/>
<evidence type="ECO:0000256" key="2">
    <source>
        <dbReference type="SAM" id="Phobius"/>
    </source>
</evidence>
<dbReference type="RefSeq" id="WP_010495053.1">
    <property type="nucleotide sequence ID" value="NZ_JQBK01000156.1"/>
</dbReference>
<evidence type="ECO:0000313" key="3">
    <source>
        <dbReference type="EMBL" id="KRN78129.1"/>
    </source>
</evidence>
<dbReference type="EMBL" id="JQBK01000156">
    <property type="protein sequence ID" value="KRN78129.1"/>
    <property type="molecule type" value="Genomic_DNA"/>
</dbReference>
<evidence type="ECO:0000313" key="5">
    <source>
        <dbReference type="Proteomes" id="UP000051491"/>
    </source>
</evidence>
<dbReference type="GeneID" id="95348389"/>
<dbReference type="PATRIC" id="fig|89059.3.peg.602"/>
<proteinExistence type="predicted"/>
<dbReference type="KEGG" id="laca:LAC1533_0295"/>
<organism evidence="3 5">
    <name type="scientific">Ligilactobacillus acidipiscis</name>
    <dbReference type="NCBI Taxonomy" id="89059"/>
    <lineage>
        <taxon>Bacteria</taxon>
        <taxon>Bacillati</taxon>
        <taxon>Bacillota</taxon>
        <taxon>Bacilli</taxon>
        <taxon>Lactobacillales</taxon>
        <taxon>Lactobacillaceae</taxon>
        <taxon>Ligilactobacillus</taxon>
    </lineage>
</organism>
<name>A0A0R2JLT7_9LACO</name>
<protein>
    <submittedName>
        <fullName evidence="3">Uncharacterized protein</fullName>
    </submittedName>
</protein>
<accession>A0A0R2JLT7</accession>
<reference evidence="4" key="2">
    <citation type="submission" date="2016-11" db="EMBL/GenBank/DDBJ databases">
        <authorList>
            <person name="Jaros S."/>
            <person name="Januszkiewicz K."/>
            <person name="Wedrychowicz H."/>
        </authorList>
    </citation>
    <scope>NUCLEOTIDE SEQUENCE [LARGE SCALE GENOMIC DNA]</scope>
    <source>
        <strain evidence="4">ACA-DC 1533</strain>
    </source>
</reference>
<keyword evidence="1" id="KW-0732">Signal</keyword>
<feature type="transmembrane region" description="Helical" evidence="2">
    <location>
        <begin position="17"/>
        <end position="38"/>
    </location>
</feature>
<reference evidence="3 5" key="1">
    <citation type="journal article" date="2015" name="Genome Announc.">
        <title>Expanding the biotechnology potential of lactobacilli through comparative genomics of 213 strains and associated genera.</title>
        <authorList>
            <person name="Sun Z."/>
            <person name="Harris H.M."/>
            <person name="McCann A."/>
            <person name="Guo C."/>
            <person name="Argimon S."/>
            <person name="Zhang W."/>
            <person name="Yang X."/>
            <person name="Jeffery I.B."/>
            <person name="Cooney J.C."/>
            <person name="Kagawa T.F."/>
            <person name="Liu W."/>
            <person name="Song Y."/>
            <person name="Salvetti E."/>
            <person name="Wrobel A."/>
            <person name="Rasinkangas P."/>
            <person name="Parkhill J."/>
            <person name="Rea M.C."/>
            <person name="O'Sullivan O."/>
            <person name="Ritari J."/>
            <person name="Douillard F.P."/>
            <person name="Paul Ross R."/>
            <person name="Yang R."/>
            <person name="Briner A.E."/>
            <person name="Felis G.E."/>
            <person name="de Vos W.M."/>
            <person name="Barrangou R."/>
            <person name="Klaenhammer T.R."/>
            <person name="Caufield P.W."/>
            <person name="Cui Y."/>
            <person name="Zhang H."/>
            <person name="O'Toole P.W."/>
        </authorList>
    </citation>
    <scope>NUCLEOTIDE SEQUENCE [LARGE SCALE GENOMIC DNA]</scope>
    <source>
        <strain evidence="3 5">DSM 15353</strain>
    </source>
</reference>
<dbReference type="Proteomes" id="UP000190935">
    <property type="component" value="Chromosome I"/>
</dbReference>
<evidence type="ECO:0000313" key="6">
    <source>
        <dbReference type="Proteomes" id="UP000190935"/>
    </source>
</evidence>
<keyword evidence="2" id="KW-1133">Transmembrane helix</keyword>
<dbReference type="Gene3D" id="3.30.1450.10">
    <property type="match status" value="2"/>
</dbReference>
<reference evidence="6" key="3">
    <citation type="submission" date="2016-11" db="EMBL/GenBank/DDBJ databases">
        <authorList>
            <person name="Papadimitriou K."/>
        </authorList>
    </citation>
    <scope>NUCLEOTIDE SEQUENCE [LARGE SCALE GENOMIC DNA]</scope>
    <source>
        <strain evidence="6">ACA-DC 1533</strain>
    </source>
</reference>
<dbReference type="EMBL" id="LT630287">
    <property type="protein sequence ID" value="SFV39715.1"/>
    <property type="molecule type" value="Genomic_DNA"/>
</dbReference>
<dbReference type="Pfam" id="PF12978">
    <property type="entry name" value="DUF3862"/>
    <property type="match status" value="1"/>
</dbReference>
<keyword evidence="2" id="KW-0472">Membrane</keyword>
<evidence type="ECO:0000256" key="1">
    <source>
        <dbReference type="ARBA" id="ARBA00022729"/>
    </source>
</evidence>
<dbReference type="InterPro" id="IPR037873">
    <property type="entry name" value="BamE-like"/>
</dbReference>
<keyword evidence="2" id="KW-0812">Transmembrane</keyword>
<dbReference type="Proteomes" id="UP000051491">
    <property type="component" value="Unassembled WGS sequence"/>
</dbReference>
<gene>
    <name evidence="3" type="ORF">IV43_GL000581</name>
    <name evidence="4" type="ORF">LAC1533_0295</name>
</gene>
<evidence type="ECO:0000313" key="4">
    <source>
        <dbReference type="EMBL" id="SFV39715.1"/>
    </source>
</evidence>
<dbReference type="OrthoDB" id="2327356at2"/>